<dbReference type="HAMAP" id="MF_01974">
    <property type="entry name" value="MetAP_1"/>
    <property type="match status" value="1"/>
</dbReference>
<feature type="domain" description="Peptidase M24" evidence="8">
    <location>
        <begin position="15"/>
        <end position="253"/>
    </location>
</feature>
<dbReference type="Pfam" id="PF00557">
    <property type="entry name" value="Peptidase_M24"/>
    <property type="match status" value="1"/>
</dbReference>
<evidence type="ECO:0000256" key="3">
    <source>
        <dbReference type="ARBA" id="ARBA00022670"/>
    </source>
</evidence>
<reference evidence="9 10" key="1">
    <citation type="journal article" date="2015" name="Nature">
        <title>rRNA introns, odd ribosomes, and small enigmatic genomes across a large radiation of phyla.</title>
        <authorList>
            <person name="Brown C.T."/>
            <person name="Hug L.A."/>
            <person name="Thomas B.C."/>
            <person name="Sharon I."/>
            <person name="Castelle C.J."/>
            <person name="Singh A."/>
            <person name="Wilkins M.J."/>
            <person name="Williams K.H."/>
            <person name="Banfield J.F."/>
        </authorList>
    </citation>
    <scope>NUCLEOTIDE SEQUENCE [LARGE SCALE GENOMIC DNA]</scope>
</reference>
<keyword evidence="4 6" id="KW-0479">Metal-binding</keyword>
<feature type="binding site" evidence="6">
    <location>
        <position position="181"/>
    </location>
    <ligand>
        <name>a divalent metal cation</name>
        <dbReference type="ChEBI" id="CHEBI:60240"/>
        <label>2</label>
        <note>catalytic</note>
    </ligand>
</feature>
<dbReference type="InterPro" id="IPR000994">
    <property type="entry name" value="Pept_M24"/>
</dbReference>
<evidence type="ECO:0000256" key="4">
    <source>
        <dbReference type="ARBA" id="ARBA00022723"/>
    </source>
</evidence>
<dbReference type="GO" id="GO:0004239">
    <property type="term" value="F:initiator methionyl aminopeptidase activity"/>
    <property type="evidence" value="ECO:0007669"/>
    <property type="project" value="UniProtKB-UniRule"/>
</dbReference>
<comment type="subunit">
    <text evidence="6">Monomer.</text>
</comment>
<evidence type="ECO:0000313" key="10">
    <source>
        <dbReference type="Proteomes" id="UP000034837"/>
    </source>
</evidence>
<feature type="binding site" evidence="6">
    <location>
        <position position="104"/>
    </location>
    <ligand>
        <name>a divalent metal cation</name>
        <dbReference type="ChEBI" id="CHEBI:60240"/>
        <label>1</label>
    </ligand>
</feature>
<comment type="catalytic activity">
    <reaction evidence="6 7">
        <text>Release of N-terminal amino acids, preferentially methionine, from peptides and arylamides.</text>
        <dbReference type="EC" id="3.4.11.18"/>
    </reaction>
</comment>
<evidence type="ECO:0000256" key="7">
    <source>
        <dbReference type="RuleBase" id="RU003653"/>
    </source>
</evidence>
<dbReference type="PANTHER" id="PTHR43330">
    <property type="entry name" value="METHIONINE AMINOPEPTIDASE"/>
    <property type="match status" value="1"/>
</dbReference>
<dbReference type="PANTHER" id="PTHR43330:SF27">
    <property type="entry name" value="METHIONINE AMINOPEPTIDASE"/>
    <property type="match status" value="1"/>
</dbReference>
<feature type="binding site" evidence="6">
    <location>
        <position position="215"/>
    </location>
    <ligand>
        <name>a divalent metal cation</name>
        <dbReference type="ChEBI" id="CHEBI:60240"/>
        <label>2</label>
        <note>catalytic</note>
    </ligand>
</feature>
<dbReference type="Gene3D" id="3.90.230.10">
    <property type="entry name" value="Creatinase/methionine aminopeptidase superfamily"/>
    <property type="match status" value="1"/>
</dbReference>
<keyword evidence="3 6" id="KW-0645">Protease</keyword>
<accession>A0A0G1A6W9</accession>
<dbReference type="GO" id="GO:0006508">
    <property type="term" value="P:proteolysis"/>
    <property type="evidence" value="ECO:0007669"/>
    <property type="project" value="UniProtKB-KW"/>
</dbReference>
<dbReference type="Proteomes" id="UP000034837">
    <property type="component" value="Unassembled WGS sequence"/>
</dbReference>
<evidence type="ECO:0000313" key="9">
    <source>
        <dbReference type="EMBL" id="KKS56782.1"/>
    </source>
</evidence>
<proteinExistence type="inferred from homology"/>
<dbReference type="InterPro" id="IPR001714">
    <property type="entry name" value="Pept_M24_MAP"/>
</dbReference>
<dbReference type="EMBL" id="LCDO01000006">
    <property type="protein sequence ID" value="KKS56782.1"/>
    <property type="molecule type" value="Genomic_DNA"/>
</dbReference>
<gene>
    <name evidence="6" type="primary">map</name>
    <name evidence="9" type="ORF">UV20_C0006G0065</name>
</gene>
<evidence type="ECO:0000259" key="8">
    <source>
        <dbReference type="Pfam" id="PF00557"/>
    </source>
</evidence>
<keyword evidence="2 6" id="KW-0031">Aminopeptidase</keyword>
<feature type="binding site" evidence="6">
    <location>
        <position position="246"/>
    </location>
    <ligand>
        <name>a divalent metal cation</name>
        <dbReference type="ChEBI" id="CHEBI:60240"/>
        <label>2</label>
        <note>catalytic</note>
    </ligand>
</feature>
<comment type="caution">
    <text evidence="9">The sequence shown here is derived from an EMBL/GenBank/DDBJ whole genome shotgun (WGS) entry which is preliminary data.</text>
</comment>
<name>A0A0G1A6W9_9BACT</name>
<organism evidence="9 10">
    <name type="scientific">Candidatus Magasanikbacteria bacterium GW2011_GWA2_42_32</name>
    <dbReference type="NCBI Taxonomy" id="1619039"/>
    <lineage>
        <taxon>Bacteria</taxon>
        <taxon>Candidatus Magasanikiibacteriota</taxon>
    </lineage>
</organism>
<feature type="binding site" evidence="6">
    <location>
        <position position="118"/>
    </location>
    <ligand>
        <name>a divalent metal cation</name>
        <dbReference type="ChEBI" id="CHEBI:60240"/>
        <label>1</label>
    </ligand>
</feature>
<dbReference type="GO" id="GO:0005829">
    <property type="term" value="C:cytosol"/>
    <property type="evidence" value="ECO:0007669"/>
    <property type="project" value="TreeGrafter"/>
</dbReference>
<comment type="cofactor">
    <cofactor evidence="6">
        <name>Co(2+)</name>
        <dbReference type="ChEBI" id="CHEBI:48828"/>
    </cofactor>
    <cofactor evidence="6">
        <name>Zn(2+)</name>
        <dbReference type="ChEBI" id="CHEBI:29105"/>
    </cofactor>
    <cofactor evidence="6">
        <name>Mn(2+)</name>
        <dbReference type="ChEBI" id="CHEBI:29035"/>
    </cofactor>
    <cofactor evidence="6">
        <name>Fe(2+)</name>
        <dbReference type="ChEBI" id="CHEBI:29033"/>
    </cofactor>
    <text evidence="6">Binds 2 divalent metal cations per subunit. Has a high-affinity and a low affinity metal-binding site. The true nature of the physiological cofactor is under debate. The enzyme is active with cobalt, zinc, manganese or divalent iron ions. Most likely, methionine aminopeptidases function as mononuclear Fe(2+)-metalloproteases under physiological conditions, and the catalytically relevant metal-binding site has been assigned to the histidine-containing high-affinity site.</text>
</comment>
<dbReference type="PATRIC" id="fig|1619039.3.peg.817"/>
<dbReference type="GO" id="GO:0070006">
    <property type="term" value="F:metalloaminopeptidase activity"/>
    <property type="evidence" value="ECO:0007669"/>
    <property type="project" value="UniProtKB-UniRule"/>
</dbReference>
<dbReference type="CDD" id="cd01086">
    <property type="entry name" value="MetAP1"/>
    <property type="match status" value="1"/>
</dbReference>
<dbReference type="SUPFAM" id="SSF55920">
    <property type="entry name" value="Creatinase/aminopeptidase"/>
    <property type="match status" value="1"/>
</dbReference>
<dbReference type="EC" id="3.4.11.18" evidence="6 7"/>
<feature type="binding site" evidence="6">
    <location>
        <position position="118"/>
    </location>
    <ligand>
        <name>a divalent metal cation</name>
        <dbReference type="ChEBI" id="CHEBI:60240"/>
        <label>2</label>
        <note>catalytic</note>
    </ligand>
</feature>
<dbReference type="InterPro" id="IPR002467">
    <property type="entry name" value="Pept_M24A_MAP1"/>
</dbReference>
<dbReference type="PRINTS" id="PR00599">
    <property type="entry name" value="MAPEPTIDASE"/>
</dbReference>
<evidence type="ECO:0000256" key="1">
    <source>
        <dbReference type="ARBA" id="ARBA00002521"/>
    </source>
</evidence>
<keyword evidence="5 6" id="KW-0378">Hydrolase</keyword>
<comment type="function">
    <text evidence="1 6">Removes the N-terminal methionine from nascent proteins. The N-terminal methionine is often cleaved when the second residue in the primary sequence is small and uncharged (Met-Ala-, Cys, Gly, Pro, Ser, Thr, or Val). Requires deformylation of the N(alpha)-formylated initiator methionine before it can be hydrolyzed.</text>
</comment>
<evidence type="ECO:0000256" key="2">
    <source>
        <dbReference type="ARBA" id="ARBA00022438"/>
    </source>
</evidence>
<feature type="binding site" evidence="6">
    <location>
        <position position="188"/>
    </location>
    <ligand>
        <name>substrate</name>
    </ligand>
</feature>
<dbReference type="AlphaFoldDB" id="A0A0G1A6W9"/>
<dbReference type="InterPro" id="IPR036005">
    <property type="entry name" value="Creatinase/aminopeptidase-like"/>
</dbReference>
<evidence type="ECO:0000256" key="6">
    <source>
        <dbReference type="HAMAP-Rule" id="MF_01974"/>
    </source>
</evidence>
<evidence type="ECO:0000256" key="5">
    <source>
        <dbReference type="ARBA" id="ARBA00022801"/>
    </source>
</evidence>
<sequence length="260" mass="28399">MSNEFIAIKSPEEIEKIKEGGCLLGNILRDLGKMVKPGISTADLEKKAEELILKVGGRPAFKYYHERGEIPFPTILCTSVNDEVVHVPSVPGKILQNGDIIGIDIGMEYPAVNGFFTDTAITVAVGKISKDVAKLMEVTRKALFIGIKEVKPGSKISEIGKAIEHYVSRFGFGIVRDLVGHGVGYAVHEEPRIPNYYDRALDKIEIKEGMVLAIEPMINLGSWKVKEGDDGFAIKTADGSFSAHFEHTVVVTKNGCEIVT</sequence>
<comment type="similarity">
    <text evidence="6">Belongs to the peptidase M24A family. Methionine aminopeptidase type 1 subfamily.</text>
</comment>
<feature type="binding site" evidence="6">
    <location>
        <position position="86"/>
    </location>
    <ligand>
        <name>substrate</name>
    </ligand>
</feature>
<protein>
    <recommendedName>
        <fullName evidence="6 7">Methionine aminopeptidase</fullName>
        <shortName evidence="6">MAP</shortName>
        <shortName evidence="6">MetAP</shortName>
        <ecNumber evidence="6 7">3.4.11.18</ecNumber>
    </recommendedName>
    <alternativeName>
        <fullName evidence="6">Peptidase M</fullName>
    </alternativeName>
</protein>
<feature type="binding site" evidence="6">
    <location>
        <position position="246"/>
    </location>
    <ligand>
        <name>a divalent metal cation</name>
        <dbReference type="ChEBI" id="CHEBI:60240"/>
        <label>1</label>
    </ligand>
</feature>
<dbReference type="GO" id="GO:0046872">
    <property type="term" value="F:metal ion binding"/>
    <property type="evidence" value="ECO:0007669"/>
    <property type="project" value="UniProtKB-UniRule"/>
</dbReference>
<dbReference type="NCBIfam" id="TIGR00500">
    <property type="entry name" value="met_pdase_I"/>
    <property type="match status" value="1"/>
</dbReference>